<sequence length="334" mass="38915">MKVSILTVYYNRENQVQESIQSLLDQTYSDVEIIAVDDGSKDGTLKRLQTFHDPRLQVITHSNRGFTNSIIEAVKRSKGDYIAIHGSGDISYPRRIEEQVRVLDSNPAIGIVGCAVDNVDTLTGASEVFHKLNEQEPPLQQLLRENVYTHGEVMFRREVYEQAGGYRTLFTFTQDFDLWLRMALITKFGTVHETLYRRYTLPDGVSASVDKMMIQQYLAELGRQNIEQRIQEGADWIDRFGPHSIFFMRRSKRLAGRVFQLGKVALWRNNDWKKAQQMIRISLGQQWRPDRFAVLCLVRLIDRVEPLQSSATRFLRWMREQKQRQKQKQRALSS</sequence>
<dbReference type="EMBL" id="JAELUP010000001">
    <property type="protein sequence ID" value="MBJ6359793.1"/>
    <property type="molecule type" value="Genomic_DNA"/>
</dbReference>
<gene>
    <name evidence="2" type="ORF">JFN88_00420</name>
</gene>
<protein>
    <submittedName>
        <fullName evidence="2">Glycosyltransferase</fullName>
    </submittedName>
</protein>
<accession>A0A934J1L7</accession>
<dbReference type="AlphaFoldDB" id="A0A934J1L7"/>
<dbReference type="RefSeq" id="WP_199017321.1">
    <property type="nucleotide sequence ID" value="NZ_JAELUP010000001.1"/>
</dbReference>
<dbReference type="Pfam" id="PF00535">
    <property type="entry name" value="Glycos_transf_2"/>
    <property type="match status" value="1"/>
</dbReference>
<feature type="domain" description="Glycosyltransferase 2-like" evidence="1">
    <location>
        <begin position="4"/>
        <end position="162"/>
    </location>
</feature>
<dbReference type="Proteomes" id="UP000640274">
    <property type="component" value="Unassembled WGS sequence"/>
</dbReference>
<evidence type="ECO:0000313" key="2">
    <source>
        <dbReference type="EMBL" id="MBJ6359793.1"/>
    </source>
</evidence>
<dbReference type="InterPro" id="IPR029044">
    <property type="entry name" value="Nucleotide-diphossugar_trans"/>
</dbReference>
<keyword evidence="3" id="KW-1185">Reference proteome</keyword>
<reference evidence="2" key="1">
    <citation type="submission" date="2020-12" db="EMBL/GenBank/DDBJ databases">
        <authorList>
            <person name="Huq M.A."/>
        </authorList>
    </citation>
    <scope>NUCLEOTIDE SEQUENCE</scope>
    <source>
        <strain evidence="2">MAHUQ-46</strain>
    </source>
</reference>
<organism evidence="2 3">
    <name type="scientific">Paenibacillus roseus</name>
    <dbReference type="NCBI Taxonomy" id="2798579"/>
    <lineage>
        <taxon>Bacteria</taxon>
        <taxon>Bacillati</taxon>
        <taxon>Bacillota</taxon>
        <taxon>Bacilli</taxon>
        <taxon>Bacillales</taxon>
        <taxon>Paenibacillaceae</taxon>
        <taxon>Paenibacillus</taxon>
    </lineage>
</organism>
<dbReference type="InterPro" id="IPR001173">
    <property type="entry name" value="Glyco_trans_2-like"/>
</dbReference>
<dbReference type="Gene3D" id="3.90.550.10">
    <property type="entry name" value="Spore Coat Polysaccharide Biosynthesis Protein SpsA, Chain A"/>
    <property type="match status" value="1"/>
</dbReference>
<dbReference type="PANTHER" id="PTHR43685:SF2">
    <property type="entry name" value="GLYCOSYLTRANSFERASE 2-LIKE DOMAIN-CONTAINING PROTEIN"/>
    <property type="match status" value="1"/>
</dbReference>
<name>A0A934J1L7_9BACL</name>
<dbReference type="InterPro" id="IPR050834">
    <property type="entry name" value="Glycosyltransf_2"/>
</dbReference>
<dbReference type="PANTHER" id="PTHR43685">
    <property type="entry name" value="GLYCOSYLTRANSFERASE"/>
    <property type="match status" value="1"/>
</dbReference>
<evidence type="ECO:0000313" key="3">
    <source>
        <dbReference type="Proteomes" id="UP000640274"/>
    </source>
</evidence>
<proteinExistence type="predicted"/>
<dbReference type="SUPFAM" id="SSF53448">
    <property type="entry name" value="Nucleotide-diphospho-sugar transferases"/>
    <property type="match status" value="1"/>
</dbReference>
<evidence type="ECO:0000259" key="1">
    <source>
        <dbReference type="Pfam" id="PF00535"/>
    </source>
</evidence>
<comment type="caution">
    <text evidence="2">The sequence shown here is derived from an EMBL/GenBank/DDBJ whole genome shotgun (WGS) entry which is preliminary data.</text>
</comment>